<feature type="transmembrane region" description="Helical" evidence="1">
    <location>
        <begin position="101"/>
        <end position="118"/>
    </location>
</feature>
<accession>A0ABC8YX84</accession>
<keyword evidence="1" id="KW-1133">Transmembrane helix</keyword>
<dbReference type="AlphaFoldDB" id="A0ABC8YX84"/>
<organism evidence="2 3">
    <name type="scientific">Urochloa decumbens</name>
    <dbReference type="NCBI Taxonomy" id="240449"/>
    <lineage>
        <taxon>Eukaryota</taxon>
        <taxon>Viridiplantae</taxon>
        <taxon>Streptophyta</taxon>
        <taxon>Embryophyta</taxon>
        <taxon>Tracheophyta</taxon>
        <taxon>Spermatophyta</taxon>
        <taxon>Magnoliopsida</taxon>
        <taxon>Liliopsida</taxon>
        <taxon>Poales</taxon>
        <taxon>Poaceae</taxon>
        <taxon>PACMAD clade</taxon>
        <taxon>Panicoideae</taxon>
        <taxon>Panicodae</taxon>
        <taxon>Paniceae</taxon>
        <taxon>Melinidinae</taxon>
        <taxon>Urochloa</taxon>
    </lineage>
</organism>
<name>A0ABC8YX84_9POAL</name>
<protein>
    <submittedName>
        <fullName evidence="2">Uncharacterized protein</fullName>
    </submittedName>
</protein>
<keyword evidence="1" id="KW-0812">Transmembrane</keyword>
<reference evidence="2" key="1">
    <citation type="submission" date="2024-10" db="EMBL/GenBank/DDBJ databases">
        <authorList>
            <person name="Ryan C."/>
        </authorList>
    </citation>
    <scope>NUCLEOTIDE SEQUENCE [LARGE SCALE GENOMIC DNA]</scope>
</reference>
<evidence type="ECO:0000256" key="1">
    <source>
        <dbReference type="SAM" id="Phobius"/>
    </source>
</evidence>
<dbReference type="EMBL" id="OZ075127">
    <property type="protein sequence ID" value="CAL4951913.1"/>
    <property type="molecule type" value="Genomic_DNA"/>
</dbReference>
<dbReference type="Proteomes" id="UP001497457">
    <property type="component" value="Chromosome 17b"/>
</dbReference>
<evidence type="ECO:0000313" key="3">
    <source>
        <dbReference type="Proteomes" id="UP001497457"/>
    </source>
</evidence>
<gene>
    <name evidence="2" type="ORF">URODEC1_LOCUS39204</name>
</gene>
<evidence type="ECO:0000313" key="2">
    <source>
        <dbReference type="EMBL" id="CAL4951913.1"/>
    </source>
</evidence>
<keyword evidence="1" id="KW-0472">Membrane</keyword>
<proteinExistence type="predicted"/>
<keyword evidence="3" id="KW-1185">Reference proteome</keyword>
<sequence length="120" mass="13188">MAAIRSALAMFGRRSCDSSGYSAATSFGRRGLEISQIFRPAVPGTPALPSLRPAGLNLESWQRFSTIGREPTNKAEGVMRTWVQRCRNRVNNLDVYDRAKLTYAYAIVVLGGATLYVMKG</sequence>